<dbReference type="Proteomes" id="UP001186974">
    <property type="component" value="Unassembled WGS sequence"/>
</dbReference>
<proteinExistence type="predicted"/>
<reference evidence="1" key="1">
    <citation type="submission" date="2024-09" db="EMBL/GenBank/DDBJ databases">
        <title>Black Yeasts Isolated from many extreme environments.</title>
        <authorList>
            <person name="Coleine C."/>
            <person name="Stajich J.E."/>
            <person name="Selbmann L."/>
        </authorList>
    </citation>
    <scope>NUCLEOTIDE SEQUENCE</scope>
    <source>
        <strain evidence="1">CCFEE 5737</strain>
    </source>
</reference>
<name>A0ACC3D909_9PEZI</name>
<protein>
    <submittedName>
        <fullName evidence="1">Uncharacterized protein</fullName>
    </submittedName>
</protein>
<feature type="non-terminal residue" evidence="1">
    <location>
        <position position="79"/>
    </location>
</feature>
<evidence type="ECO:0000313" key="1">
    <source>
        <dbReference type="EMBL" id="KAK3063757.1"/>
    </source>
</evidence>
<comment type="caution">
    <text evidence="1">The sequence shown here is derived from an EMBL/GenBank/DDBJ whole genome shotgun (WGS) entry which is preliminary data.</text>
</comment>
<evidence type="ECO:0000313" key="2">
    <source>
        <dbReference type="Proteomes" id="UP001186974"/>
    </source>
</evidence>
<gene>
    <name evidence="1" type="ORF">LTS18_012996</name>
</gene>
<sequence>MPQVEPLQYARNTIQKLRENLSQVATDPATPLDVDLIDTCNLIPVESLQQLPQEALQLVGDLLNTFPKLQQQPGRATDL</sequence>
<dbReference type="EMBL" id="JAWDJW010006730">
    <property type="protein sequence ID" value="KAK3063757.1"/>
    <property type="molecule type" value="Genomic_DNA"/>
</dbReference>
<keyword evidence="2" id="KW-1185">Reference proteome</keyword>
<organism evidence="1 2">
    <name type="scientific">Coniosporium uncinatum</name>
    <dbReference type="NCBI Taxonomy" id="93489"/>
    <lineage>
        <taxon>Eukaryota</taxon>
        <taxon>Fungi</taxon>
        <taxon>Dikarya</taxon>
        <taxon>Ascomycota</taxon>
        <taxon>Pezizomycotina</taxon>
        <taxon>Dothideomycetes</taxon>
        <taxon>Dothideomycetes incertae sedis</taxon>
        <taxon>Coniosporium</taxon>
    </lineage>
</organism>
<accession>A0ACC3D909</accession>